<dbReference type="Pfam" id="PF11740">
    <property type="entry name" value="KfrA_N"/>
    <property type="match status" value="1"/>
</dbReference>
<accession>A0A0M2VBK7</accession>
<dbReference type="PATRIC" id="fig|336831.14.peg.3151"/>
<organism evidence="3 4">
    <name type="scientific">Arsukibacterium ikkense</name>
    <dbReference type="NCBI Taxonomy" id="336831"/>
    <lineage>
        <taxon>Bacteria</taxon>
        <taxon>Pseudomonadati</taxon>
        <taxon>Pseudomonadota</taxon>
        <taxon>Gammaproteobacteria</taxon>
        <taxon>Chromatiales</taxon>
        <taxon>Chromatiaceae</taxon>
        <taxon>Arsukibacterium</taxon>
    </lineage>
</organism>
<dbReference type="OrthoDB" id="583532at2"/>
<dbReference type="AlphaFoldDB" id="A0A0M2VBK7"/>
<dbReference type="EMBL" id="LAHO01000003">
    <property type="protein sequence ID" value="KKO46518.1"/>
    <property type="molecule type" value="Genomic_DNA"/>
</dbReference>
<comment type="caution">
    <text evidence="3">The sequence shown here is derived from an EMBL/GenBank/DDBJ whole genome shotgun (WGS) entry which is preliminary data.</text>
</comment>
<sequence length="391" mass="45167">MARDGITKHQVQQVRNELIAQGRHPSVELVRSELGTGSNTTILKYLRELEVDEKGRLDNLSALSDELGQFVGHLAQRLQEEAMQRIQTTEERHNLVVAERQRQLDVLRQELMAISEHRDKLEHQHREALAQIEELKHARHQDALQLSSITAENRHLSGTIQDKDKHIQSLEEKHTHARQALEHYRESVKTQREQEQHRHDHQVQQLQAELRLSHQALSVKQQECTTLKAQTQQQSAELQHATQSVSKIEQQLLGIQNSQQQTEQKLYRKDTELNRLQKQHEDLQQQYAEAAAKVASLQEKEQTWLQEKAALSASLITQQQLWQTFSTVNAISTPPRYAKGEDVIVIDAEHALYDRIGQVERCVKKRDGSVKYSVSFDGETYTLPDRILRLA</sequence>
<dbReference type="STRING" id="336831.WG68_04185"/>
<proteinExistence type="predicted"/>
<feature type="domain" description="KfrA N-terminal DNA-binding" evidence="2">
    <location>
        <begin position="7"/>
        <end position="115"/>
    </location>
</feature>
<evidence type="ECO:0000259" key="2">
    <source>
        <dbReference type="Pfam" id="PF11740"/>
    </source>
</evidence>
<keyword evidence="1" id="KW-0175">Coiled coil</keyword>
<dbReference type="Proteomes" id="UP000034228">
    <property type="component" value="Unassembled WGS sequence"/>
</dbReference>
<keyword evidence="4" id="KW-1185">Reference proteome</keyword>
<protein>
    <submittedName>
        <fullName evidence="3">Integrase</fullName>
    </submittedName>
</protein>
<gene>
    <name evidence="3" type="ORF">WG68_04185</name>
</gene>
<feature type="coiled-coil region" evidence="1">
    <location>
        <begin position="104"/>
        <end position="138"/>
    </location>
</feature>
<evidence type="ECO:0000313" key="4">
    <source>
        <dbReference type="Proteomes" id="UP000034228"/>
    </source>
</evidence>
<reference evidence="3 4" key="1">
    <citation type="submission" date="2015-03" db="EMBL/GenBank/DDBJ databases">
        <title>Draft genome sequences of two protease-producing strains of Arsukibacterium isolated from two cold and alkaline environments.</title>
        <authorList>
            <person name="Lylloff J.E."/>
            <person name="Skov L.B."/>
            <person name="Jepsen M."/>
            <person name="Hallin P.F."/>
            <person name="Sorensen S.J."/>
            <person name="Stougaard P."/>
            <person name="Glaring M.A."/>
        </authorList>
    </citation>
    <scope>NUCLEOTIDE SEQUENCE [LARGE SCALE GENOMIC DNA]</scope>
    <source>
        <strain evidence="3 4">GCM72</strain>
    </source>
</reference>
<evidence type="ECO:0000256" key="1">
    <source>
        <dbReference type="SAM" id="Coils"/>
    </source>
</evidence>
<dbReference type="RefSeq" id="WP_046556407.1">
    <property type="nucleotide sequence ID" value="NZ_LAHO01000003.1"/>
</dbReference>
<name>A0A0M2VBK7_9GAMM</name>
<feature type="coiled-coil region" evidence="1">
    <location>
        <begin position="259"/>
        <end position="300"/>
    </location>
</feature>
<evidence type="ECO:0000313" key="3">
    <source>
        <dbReference type="EMBL" id="KKO46518.1"/>
    </source>
</evidence>
<dbReference type="InterPro" id="IPR021104">
    <property type="entry name" value="KfrA_DNA-bd_N"/>
</dbReference>